<organism evidence="2 3">
    <name type="scientific">Halteria grandinella</name>
    <dbReference type="NCBI Taxonomy" id="5974"/>
    <lineage>
        <taxon>Eukaryota</taxon>
        <taxon>Sar</taxon>
        <taxon>Alveolata</taxon>
        <taxon>Ciliophora</taxon>
        <taxon>Intramacronucleata</taxon>
        <taxon>Spirotrichea</taxon>
        <taxon>Stichotrichia</taxon>
        <taxon>Sporadotrichida</taxon>
        <taxon>Halteriidae</taxon>
        <taxon>Halteria</taxon>
    </lineage>
</organism>
<keyword evidence="1" id="KW-0472">Membrane</keyword>
<accession>A0A8J8NQN0</accession>
<name>A0A8J8NQN0_HALGN</name>
<keyword evidence="3" id="KW-1185">Reference proteome</keyword>
<feature type="transmembrane region" description="Helical" evidence="1">
    <location>
        <begin position="287"/>
        <end position="313"/>
    </location>
</feature>
<sequence length="351" mass="39605">MLIRCFKGRMLLVVVCDAELLSQIYYQLLQVMVFGFEFSYKQFIRINLFEQGLSFILNDCPVFIILLLECDLNMLNPLYEPLFLLFIPLQLFTHSPILAFNLHQLFSQHNRCLPDNYVLQSRLQFPNLFLQLKHPLLQLHIPAECVLSLMLGFSQALLKLEIVILFLVELGLQLDLLGVKVIYTVERGEQLRGLHCGVSQGKGVFLETGAFRAQSGLLVVSGICDFNGWQLCLLSLIVLLRLIVSKVRCQLTWSRYLESALTISLLQDSSIDCVPTDDQFVSLTIPLFSYGFACCIIAFCSLILCISFLSIQFSFSTRILLSSTLFMSKLSASLVSCSRISSGGMSQLLPP</sequence>
<evidence type="ECO:0000256" key="1">
    <source>
        <dbReference type="SAM" id="Phobius"/>
    </source>
</evidence>
<gene>
    <name evidence="2" type="ORF">FGO68_gene12085</name>
</gene>
<protein>
    <submittedName>
        <fullName evidence="2">Uncharacterized protein</fullName>
    </submittedName>
</protein>
<dbReference type="Proteomes" id="UP000785679">
    <property type="component" value="Unassembled WGS sequence"/>
</dbReference>
<keyword evidence="1" id="KW-1133">Transmembrane helix</keyword>
<proteinExistence type="predicted"/>
<evidence type="ECO:0000313" key="2">
    <source>
        <dbReference type="EMBL" id="TNV78780.1"/>
    </source>
</evidence>
<dbReference type="EMBL" id="RRYP01009862">
    <property type="protein sequence ID" value="TNV78780.1"/>
    <property type="molecule type" value="Genomic_DNA"/>
</dbReference>
<reference evidence="2" key="1">
    <citation type="submission" date="2019-06" db="EMBL/GenBank/DDBJ databases">
        <authorList>
            <person name="Zheng W."/>
        </authorList>
    </citation>
    <scope>NUCLEOTIDE SEQUENCE</scope>
    <source>
        <strain evidence="2">QDHG01</strain>
    </source>
</reference>
<evidence type="ECO:0000313" key="3">
    <source>
        <dbReference type="Proteomes" id="UP000785679"/>
    </source>
</evidence>
<dbReference type="AlphaFoldDB" id="A0A8J8NQN0"/>
<keyword evidence="1" id="KW-0812">Transmembrane</keyword>
<comment type="caution">
    <text evidence="2">The sequence shown here is derived from an EMBL/GenBank/DDBJ whole genome shotgun (WGS) entry which is preliminary data.</text>
</comment>